<dbReference type="Pfam" id="PF01869">
    <property type="entry name" value="BcrAD_BadFG"/>
    <property type="match status" value="1"/>
</dbReference>
<dbReference type="CDD" id="cd24007">
    <property type="entry name" value="ASKHA_NBD_eukNAGK-like"/>
    <property type="match status" value="1"/>
</dbReference>
<dbReference type="RefSeq" id="WP_099478127.1">
    <property type="nucleotide sequence ID" value="NZ_CP016809.1"/>
</dbReference>
<feature type="domain" description="ATPase BadF/BadG/BcrA/BcrD type" evidence="1">
    <location>
        <begin position="5"/>
        <end position="300"/>
    </location>
</feature>
<name>A0A1B2E1L0_9BACL</name>
<dbReference type="AlphaFoldDB" id="A0A1B2E1L0"/>
<dbReference type="InterPro" id="IPR043129">
    <property type="entry name" value="ATPase_NBD"/>
</dbReference>
<dbReference type="PANTHER" id="PTHR43190:SF3">
    <property type="entry name" value="N-ACETYL-D-GLUCOSAMINE KINASE"/>
    <property type="match status" value="1"/>
</dbReference>
<reference evidence="2" key="1">
    <citation type="submission" date="2016-08" db="EMBL/GenBank/DDBJ databases">
        <title>Complete Genome Seqeunce of Paenibacillus sp. nov. IHBB 9852 from high altitute lake of Indian trans-Himalayas.</title>
        <authorList>
            <person name="Kiran S."/>
            <person name="Swarnkar M.K."/>
            <person name="Rana A."/>
            <person name="Tewari R."/>
            <person name="Gulati A."/>
        </authorList>
    </citation>
    <scope>NUCLEOTIDE SEQUENCE [LARGE SCALE GENOMIC DNA]</scope>
    <source>
        <strain evidence="2">IHBB 9852</strain>
    </source>
</reference>
<gene>
    <name evidence="2" type="ORF">BBD41_15485</name>
</gene>
<accession>A0A1B2E1L0</accession>
<sequence>MSLYLGVDAGGSKTHAVICDDQGNIVGKGASGNGNHQINREQAARNIEEACGSALREAGVSKDDIRYAYFGLAGADREADYEILRPMIGAMGYPRHDIACDTIIGMRAGTSRPYGAALICGTGFNSAARNREGAELQYGGFGFLYGDGYAGGSGFATLAFRAVIRAWDERGPATMLTSLVLEQLGYASVEPMYEDVLYGRISVPPTLVKTLFKAAEAGDEIATRILQTEGEELGNAVCTLVRRLGMSDEAFDIVYIGSVLNRPNSSILTDAIERVVAVRAPYARCVRLTSDPVAGALLCAMDADGRTIDSETEAKLKAFTFEETAVS</sequence>
<evidence type="ECO:0000259" key="1">
    <source>
        <dbReference type="Pfam" id="PF01869"/>
    </source>
</evidence>
<dbReference type="EMBL" id="CP016809">
    <property type="protein sequence ID" value="ANY73868.1"/>
    <property type="molecule type" value="Genomic_DNA"/>
</dbReference>
<dbReference type="SUPFAM" id="SSF53067">
    <property type="entry name" value="Actin-like ATPase domain"/>
    <property type="match status" value="2"/>
</dbReference>
<dbReference type="Gene3D" id="3.30.420.40">
    <property type="match status" value="2"/>
</dbReference>
<dbReference type="InterPro" id="IPR002731">
    <property type="entry name" value="ATPase_BadF"/>
</dbReference>
<dbReference type="InterPro" id="IPR052519">
    <property type="entry name" value="Euk-type_GlcNAc_Kinase"/>
</dbReference>
<dbReference type="PANTHER" id="PTHR43190">
    <property type="entry name" value="N-ACETYL-D-GLUCOSAMINE KINASE"/>
    <property type="match status" value="1"/>
</dbReference>
<proteinExistence type="predicted"/>
<organism evidence="2">
    <name type="scientific">Paenibacillus ihbetae</name>
    <dbReference type="NCBI Taxonomy" id="1870820"/>
    <lineage>
        <taxon>Bacteria</taxon>
        <taxon>Bacillati</taxon>
        <taxon>Bacillota</taxon>
        <taxon>Bacilli</taxon>
        <taxon>Bacillales</taxon>
        <taxon>Paenibacillaceae</taxon>
        <taxon>Paenibacillus</taxon>
    </lineage>
</organism>
<protein>
    <submittedName>
        <fullName evidence="2">ATPase</fullName>
    </submittedName>
</protein>
<evidence type="ECO:0000313" key="2">
    <source>
        <dbReference type="EMBL" id="ANY73868.1"/>
    </source>
</evidence>
<dbReference type="KEGG" id="pib:BBD41_15485"/>